<feature type="region of interest" description="Disordered" evidence="3">
    <location>
        <begin position="1"/>
        <end position="46"/>
    </location>
</feature>
<name>A0A1W9YUX2_MYCBA</name>
<dbReference type="EMBL" id="MVHJ01000013">
    <property type="protein sequence ID" value="ORA03843.1"/>
    <property type="molecule type" value="Genomic_DNA"/>
</dbReference>
<comment type="subcellular location">
    <subcellularLocation>
        <location evidence="1">Membrane</location>
    </subcellularLocation>
</comment>
<accession>A0A1W9YUX2</accession>
<protein>
    <recommendedName>
        <fullName evidence="7">Outer membrane protein</fullName>
    </recommendedName>
</protein>
<dbReference type="AlphaFoldDB" id="A0A1W9YUX2"/>
<keyword evidence="4" id="KW-1133">Transmembrane helix</keyword>
<dbReference type="RefSeq" id="WP_083060014.1">
    <property type="nucleotide sequence ID" value="NZ_JACKVM010000005.1"/>
</dbReference>
<evidence type="ECO:0000256" key="2">
    <source>
        <dbReference type="ARBA" id="ARBA00023136"/>
    </source>
</evidence>
<dbReference type="PANTHER" id="PTHR37042:SF4">
    <property type="entry name" value="OUTER MEMBRANE PROTEIN RV1973"/>
    <property type="match status" value="1"/>
</dbReference>
<dbReference type="STRING" id="564198.BST17_16945"/>
<comment type="caution">
    <text evidence="5">The sequence shown here is derived from an EMBL/GenBank/DDBJ whole genome shotgun (WGS) entry which is preliminary data.</text>
</comment>
<evidence type="ECO:0000313" key="6">
    <source>
        <dbReference type="Proteomes" id="UP000192366"/>
    </source>
</evidence>
<feature type="transmembrane region" description="Helical" evidence="4">
    <location>
        <begin position="55"/>
        <end position="75"/>
    </location>
</feature>
<dbReference type="Proteomes" id="UP000192366">
    <property type="component" value="Unassembled WGS sequence"/>
</dbReference>
<evidence type="ECO:0000313" key="5">
    <source>
        <dbReference type="EMBL" id="ORA03843.1"/>
    </source>
</evidence>
<feature type="compositionally biased region" description="Low complexity" evidence="3">
    <location>
        <begin position="23"/>
        <end position="37"/>
    </location>
</feature>
<evidence type="ECO:0000256" key="4">
    <source>
        <dbReference type="SAM" id="Phobius"/>
    </source>
</evidence>
<keyword evidence="2 4" id="KW-0472">Membrane</keyword>
<dbReference type="PANTHER" id="PTHR37042">
    <property type="entry name" value="OUTER MEMBRANE PROTEIN RV1973"/>
    <property type="match status" value="1"/>
</dbReference>
<evidence type="ECO:0000256" key="1">
    <source>
        <dbReference type="ARBA" id="ARBA00004370"/>
    </source>
</evidence>
<organism evidence="5 6">
    <name type="scientific">Mycolicibacterium bacteremicum</name>
    <name type="common">Mycobacterium bacteremicum</name>
    <dbReference type="NCBI Taxonomy" id="564198"/>
    <lineage>
        <taxon>Bacteria</taxon>
        <taxon>Bacillati</taxon>
        <taxon>Actinomycetota</taxon>
        <taxon>Actinomycetes</taxon>
        <taxon>Mycobacteriales</taxon>
        <taxon>Mycobacteriaceae</taxon>
        <taxon>Mycolicibacterium</taxon>
    </lineage>
</organism>
<proteinExistence type="predicted"/>
<evidence type="ECO:0000256" key="3">
    <source>
        <dbReference type="SAM" id="MobiDB-lite"/>
    </source>
</evidence>
<keyword evidence="4" id="KW-0812">Transmembrane</keyword>
<reference evidence="5 6" key="1">
    <citation type="submission" date="2017-02" db="EMBL/GenBank/DDBJ databases">
        <title>The new phylogeny of genus Mycobacterium.</title>
        <authorList>
            <person name="Tortoli E."/>
            <person name="Trovato A."/>
            <person name="Cirillo D.M."/>
        </authorList>
    </citation>
    <scope>NUCLEOTIDE SEQUENCE [LARGE SCALE GENOMIC DNA]</scope>
    <source>
        <strain evidence="5 6">DSM 45578</strain>
    </source>
</reference>
<dbReference type="OrthoDB" id="3536396at2"/>
<evidence type="ECO:0008006" key="7">
    <source>
        <dbReference type="Google" id="ProtNLM"/>
    </source>
</evidence>
<keyword evidence="6" id="KW-1185">Reference proteome</keyword>
<sequence>MTENKPDTEAADAESTAIELDETATATEAAESTEATEPAGPVEEPAKRGVQWARVLAYGILPGLALTLGLVAGFLKWQDNSVRNEDAARTESVQAATASTIALLSYKPDTVEQQLTDARALLTGDFADAYTELTTNVVIPGAKEKQISAVATVPAAASVSADPSRAVVLVFVNQTVVVGADAPTDTASSVRVTLEKQADRWLISGFDPV</sequence>
<gene>
    <name evidence="5" type="ORF">BST17_16945</name>
</gene>
<dbReference type="GO" id="GO:0016020">
    <property type="term" value="C:membrane"/>
    <property type="evidence" value="ECO:0007669"/>
    <property type="project" value="UniProtKB-SubCell"/>
</dbReference>